<dbReference type="Gene3D" id="3.40.50.300">
    <property type="entry name" value="P-loop containing nucleotide triphosphate hydrolases"/>
    <property type="match status" value="1"/>
</dbReference>
<evidence type="ECO:0000256" key="3">
    <source>
        <dbReference type="ARBA" id="ARBA00022692"/>
    </source>
</evidence>
<dbReference type="PROSITE" id="PS50893">
    <property type="entry name" value="ABC_TRANSPORTER_2"/>
    <property type="match status" value="1"/>
</dbReference>
<dbReference type="Proteomes" id="UP000070544">
    <property type="component" value="Unassembled WGS sequence"/>
</dbReference>
<dbReference type="InterPro" id="IPR027417">
    <property type="entry name" value="P-loop_NTPase"/>
</dbReference>
<keyword evidence="5" id="KW-0067">ATP-binding</keyword>
<name>A0A139AL25_GONPJ</name>
<evidence type="ECO:0000256" key="5">
    <source>
        <dbReference type="ARBA" id="ARBA00022840"/>
    </source>
</evidence>
<feature type="domain" description="ABC transporter" evidence="10">
    <location>
        <begin position="607"/>
        <end position="845"/>
    </location>
</feature>
<keyword evidence="4" id="KW-0547">Nucleotide-binding</keyword>
<accession>A0A139AL25</accession>
<dbReference type="GO" id="GO:0016887">
    <property type="term" value="F:ATP hydrolysis activity"/>
    <property type="evidence" value="ECO:0007669"/>
    <property type="project" value="InterPro"/>
</dbReference>
<dbReference type="CDD" id="cd03263">
    <property type="entry name" value="ABC_subfamily_A"/>
    <property type="match status" value="1"/>
</dbReference>
<dbReference type="EMBL" id="KQ965746">
    <property type="protein sequence ID" value="KXS17476.1"/>
    <property type="molecule type" value="Genomic_DNA"/>
</dbReference>
<dbReference type="InterPro" id="IPR026082">
    <property type="entry name" value="ABCA"/>
</dbReference>
<sequence>MSSTEKEPIAVATNGTNGDKAHHQATHAFGDDATEYTRSELEKRSYLETLGRQFLIMMTRNYTLYVKRYIQATIAQIVGAPIVFLLLLFILQKADTAQQLRSNYHPLSYPLSGIAQCQGATFRDPCINLMFTPPADPAVLSIMGVFADGQKNRTGVQWNIESPLTDVNTLPTRVLGLVPVPNADFIYSYSLANPNVTQYGIVWNNNFSIPSAPSFRYQVWFNYSQVGNGSDVFGQDVVSLTRQLDEAIISYANNPNVDPTQIQRAVYDIKLKDWPFIPPSTTSDSIVQSLGTVFFFCAAMVIFINILNTIVQEKELKLRHAMQMMGLKSSIYWVSYFLTYAIETAIASLVTCVFGIAFQFEAFKNANFGVLYFTFFLFGLAMNTMAFFITTLVRRSSVGVLIGIFFFIIGLLFESFVFSSGFVGYIWWENVSTIDSTGWKVLLFIPFFNFGKMFLDITTLTTGRIDLLTNTYIQGPGFPWSQLYSPVPNNLLPTYGDYQPIVPAPVQSWYFLLVDILFYGFLTWYCDNIIPNEFGVYRWPWFFLTPSYWGFGIRSTGRDDKQWGTWLNTVKAAAARIGLDKPDDDDDEDVATERNRTLNPSDESFAVRIAHLRKVYFQSWWRKTKSDKVAVNNLNMTFEEGTLLALLGQNGAGKSTTINILSGMTPSTAGDALIYGFSVREDQDAIRSIMGICPQHDILFPDLTAEEHIALYGGLKGISYKTMAKITEERLKAVRLWNVRNQRAGTYSGGMKRRLSMMVSTIGDPKIIFMGEPTTGMDPVNRRHVWAFIEKFKKGRVIVLTTHSMEEADVLGDRIGIMAHSRIRALGTSLRLKSKFGAGYRISVVTDATTEVMTRAKLKFAEYIPESILEDDSAGALIYQIPSAVMGKMPAFVKYLDTNPDGIVKAWGISQTTLEEVFLKLIREAEGRDLSPQQTAELEQQIQAVKRRASRDHIALAGDTVEMKKLNEAGEGSS</sequence>
<dbReference type="AlphaFoldDB" id="A0A139AL25"/>
<evidence type="ECO:0000256" key="9">
    <source>
        <dbReference type="SAM" id="Phobius"/>
    </source>
</evidence>
<evidence type="ECO:0000259" key="10">
    <source>
        <dbReference type="PROSITE" id="PS50893"/>
    </source>
</evidence>
<feature type="transmembrane region" description="Helical" evidence="9">
    <location>
        <begin position="370"/>
        <end position="393"/>
    </location>
</feature>
<protein>
    <recommendedName>
        <fullName evidence="10">ABC transporter domain-containing protein</fullName>
    </recommendedName>
</protein>
<evidence type="ECO:0000256" key="4">
    <source>
        <dbReference type="ARBA" id="ARBA00022741"/>
    </source>
</evidence>
<feature type="transmembrane region" description="Helical" evidence="9">
    <location>
        <begin position="331"/>
        <end position="358"/>
    </location>
</feature>
<dbReference type="GO" id="GO:0016020">
    <property type="term" value="C:membrane"/>
    <property type="evidence" value="ECO:0007669"/>
    <property type="project" value="UniProtKB-SubCell"/>
</dbReference>
<feature type="transmembrane region" description="Helical" evidence="9">
    <location>
        <begin position="69"/>
        <end position="91"/>
    </location>
</feature>
<evidence type="ECO:0000256" key="7">
    <source>
        <dbReference type="ARBA" id="ARBA00023136"/>
    </source>
</evidence>
<dbReference type="FunFam" id="3.40.50.300:FF:000665">
    <property type="entry name" value="ABC transporter A family member 2"/>
    <property type="match status" value="1"/>
</dbReference>
<dbReference type="OMA" id="RTIWSLF"/>
<dbReference type="STRING" id="1344416.A0A139AL25"/>
<keyword evidence="7 9" id="KW-0472">Membrane</keyword>
<gene>
    <name evidence="11" type="ORF">M427DRAFT_54424</name>
</gene>
<dbReference type="Pfam" id="PF12698">
    <property type="entry name" value="ABC2_membrane_3"/>
    <property type="match status" value="1"/>
</dbReference>
<dbReference type="InterPro" id="IPR003439">
    <property type="entry name" value="ABC_transporter-like_ATP-bd"/>
</dbReference>
<dbReference type="GO" id="GO:0005524">
    <property type="term" value="F:ATP binding"/>
    <property type="evidence" value="ECO:0007669"/>
    <property type="project" value="UniProtKB-KW"/>
</dbReference>
<evidence type="ECO:0000313" key="12">
    <source>
        <dbReference type="Proteomes" id="UP000070544"/>
    </source>
</evidence>
<keyword evidence="2" id="KW-0813">Transport</keyword>
<dbReference type="GO" id="GO:0140359">
    <property type="term" value="F:ABC-type transporter activity"/>
    <property type="evidence" value="ECO:0007669"/>
    <property type="project" value="InterPro"/>
</dbReference>
<reference evidence="11 12" key="1">
    <citation type="journal article" date="2015" name="Genome Biol. Evol.">
        <title>Phylogenomic analyses indicate that early fungi evolved digesting cell walls of algal ancestors of land plants.</title>
        <authorList>
            <person name="Chang Y."/>
            <person name="Wang S."/>
            <person name="Sekimoto S."/>
            <person name="Aerts A.L."/>
            <person name="Choi C."/>
            <person name="Clum A."/>
            <person name="LaButti K.M."/>
            <person name="Lindquist E.A."/>
            <person name="Yee Ngan C."/>
            <person name="Ohm R.A."/>
            <person name="Salamov A.A."/>
            <person name="Grigoriev I.V."/>
            <person name="Spatafora J.W."/>
            <person name="Berbee M.L."/>
        </authorList>
    </citation>
    <scope>NUCLEOTIDE SEQUENCE [LARGE SCALE GENOMIC DNA]</scope>
    <source>
        <strain evidence="11 12">JEL478</strain>
    </source>
</reference>
<dbReference type="Pfam" id="PF00005">
    <property type="entry name" value="ABC_tran"/>
    <property type="match status" value="1"/>
</dbReference>
<dbReference type="PANTHER" id="PTHR19229">
    <property type="entry name" value="ATP-BINDING CASSETTE TRANSPORTER SUBFAMILY A ABCA"/>
    <property type="match status" value="1"/>
</dbReference>
<evidence type="ECO:0000313" key="11">
    <source>
        <dbReference type="EMBL" id="KXS17476.1"/>
    </source>
</evidence>
<dbReference type="SUPFAM" id="SSF52540">
    <property type="entry name" value="P-loop containing nucleoside triphosphate hydrolases"/>
    <property type="match status" value="1"/>
</dbReference>
<organism evidence="11 12">
    <name type="scientific">Gonapodya prolifera (strain JEL478)</name>
    <name type="common">Monoblepharis prolifera</name>
    <dbReference type="NCBI Taxonomy" id="1344416"/>
    <lineage>
        <taxon>Eukaryota</taxon>
        <taxon>Fungi</taxon>
        <taxon>Fungi incertae sedis</taxon>
        <taxon>Chytridiomycota</taxon>
        <taxon>Chytridiomycota incertae sedis</taxon>
        <taxon>Monoblepharidomycetes</taxon>
        <taxon>Monoblepharidales</taxon>
        <taxon>Gonapodyaceae</taxon>
        <taxon>Gonapodya</taxon>
    </lineage>
</organism>
<feature type="transmembrane region" description="Helical" evidence="9">
    <location>
        <begin position="290"/>
        <end position="311"/>
    </location>
</feature>
<evidence type="ECO:0000256" key="1">
    <source>
        <dbReference type="ARBA" id="ARBA00004141"/>
    </source>
</evidence>
<feature type="transmembrane region" description="Helical" evidence="9">
    <location>
        <begin position="400"/>
        <end position="428"/>
    </location>
</feature>
<dbReference type="PANTHER" id="PTHR19229:SF205">
    <property type="entry name" value="ABC TRANSPORTER A FAMILY MEMBER 1-RELATED"/>
    <property type="match status" value="1"/>
</dbReference>
<keyword evidence="3 9" id="KW-0812">Transmembrane</keyword>
<comment type="subcellular location">
    <subcellularLocation>
        <location evidence="1">Membrane</location>
        <topology evidence="1">Multi-pass membrane protein</topology>
    </subcellularLocation>
</comment>
<dbReference type="OrthoDB" id="8061355at2759"/>
<evidence type="ECO:0000256" key="6">
    <source>
        <dbReference type="ARBA" id="ARBA00022989"/>
    </source>
</evidence>
<keyword evidence="12" id="KW-1185">Reference proteome</keyword>
<feature type="region of interest" description="Disordered" evidence="8">
    <location>
        <begin position="1"/>
        <end position="23"/>
    </location>
</feature>
<proteinExistence type="predicted"/>
<dbReference type="InterPro" id="IPR013525">
    <property type="entry name" value="ABC2_TM"/>
</dbReference>
<keyword evidence="6 9" id="KW-1133">Transmembrane helix</keyword>
<evidence type="ECO:0000256" key="8">
    <source>
        <dbReference type="SAM" id="MobiDB-lite"/>
    </source>
</evidence>
<evidence type="ECO:0000256" key="2">
    <source>
        <dbReference type="ARBA" id="ARBA00022448"/>
    </source>
</evidence>
<dbReference type="GO" id="GO:0005319">
    <property type="term" value="F:lipid transporter activity"/>
    <property type="evidence" value="ECO:0007669"/>
    <property type="project" value="TreeGrafter"/>
</dbReference>